<comment type="caution">
    <text evidence="2">The sequence shown here is derived from an EMBL/GenBank/DDBJ whole genome shotgun (WGS) entry which is preliminary data.</text>
</comment>
<dbReference type="Gene3D" id="3.10.590.10">
    <property type="entry name" value="ph1033 like domains"/>
    <property type="match status" value="1"/>
</dbReference>
<organism evidence="2 3">
    <name type="scientific">Pyrocoelia pectoralis</name>
    <dbReference type="NCBI Taxonomy" id="417401"/>
    <lineage>
        <taxon>Eukaryota</taxon>
        <taxon>Metazoa</taxon>
        <taxon>Ecdysozoa</taxon>
        <taxon>Arthropoda</taxon>
        <taxon>Hexapoda</taxon>
        <taxon>Insecta</taxon>
        <taxon>Pterygota</taxon>
        <taxon>Neoptera</taxon>
        <taxon>Endopterygota</taxon>
        <taxon>Coleoptera</taxon>
        <taxon>Polyphaga</taxon>
        <taxon>Elateriformia</taxon>
        <taxon>Elateroidea</taxon>
        <taxon>Lampyridae</taxon>
        <taxon>Lampyrinae</taxon>
        <taxon>Pyrocoelia</taxon>
    </lineage>
</organism>
<evidence type="ECO:0000313" key="3">
    <source>
        <dbReference type="Proteomes" id="UP001329430"/>
    </source>
</evidence>
<dbReference type="InterPro" id="IPR007275">
    <property type="entry name" value="YTH_domain"/>
</dbReference>
<keyword evidence="3" id="KW-1185">Reference proteome</keyword>
<protein>
    <recommendedName>
        <fullName evidence="1">Helicase-associated domain-containing protein</fullName>
    </recommendedName>
</protein>
<dbReference type="Gene3D" id="3.40.50.300">
    <property type="entry name" value="P-loop containing nucleotide triphosphate hydrolases"/>
    <property type="match status" value="2"/>
</dbReference>
<accession>A0AAN7UST8</accession>
<dbReference type="Proteomes" id="UP001329430">
    <property type="component" value="Chromosome 10"/>
</dbReference>
<feature type="domain" description="Helicase-associated" evidence="1">
    <location>
        <begin position="474"/>
        <end position="567"/>
    </location>
</feature>
<dbReference type="Pfam" id="PF21010">
    <property type="entry name" value="HA2_C"/>
    <property type="match status" value="1"/>
</dbReference>
<dbReference type="Gene3D" id="1.20.120.1080">
    <property type="match status" value="1"/>
</dbReference>
<evidence type="ECO:0000259" key="1">
    <source>
        <dbReference type="SMART" id="SM00847"/>
    </source>
</evidence>
<dbReference type="PANTHER" id="PTHR18934">
    <property type="entry name" value="ATP-DEPENDENT RNA HELICASE"/>
    <property type="match status" value="1"/>
</dbReference>
<reference evidence="2 3" key="1">
    <citation type="journal article" date="2024" name="Insects">
        <title>An Improved Chromosome-Level Genome Assembly of the Firefly Pyrocoelia pectoralis.</title>
        <authorList>
            <person name="Fu X."/>
            <person name="Meyer-Rochow V.B."/>
            <person name="Ballantyne L."/>
            <person name="Zhu X."/>
        </authorList>
    </citation>
    <scope>NUCLEOTIDE SEQUENCE [LARGE SCALE GENOMIC DNA]</scope>
    <source>
        <strain evidence="2">XCY_ONT2</strain>
    </source>
</reference>
<dbReference type="PANTHER" id="PTHR18934:SF213">
    <property type="entry name" value="3'-5' RNA HELICASE YTHDC2"/>
    <property type="match status" value="1"/>
</dbReference>
<dbReference type="InterPro" id="IPR007502">
    <property type="entry name" value="Helicase-assoc_dom"/>
</dbReference>
<proteinExistence type="predicted"/>
<dbReference type="CDD" id="cd17917">
    <property type="entry name" value="DEXHc_RHA-like"/>
    <property type="match status" value="1"/>
</dbReference>
<dbReference type="GO" id="GO:0003723">
    <property type="term" value="F:RNA binding"/>
    <property type="evidence" value="ECO:0007669"/>
    <property type="project" value="InterPro"/>
</dbReference>
<dbReference type="SMART" id="SM00847">
    <property type="entry name" value="HA2"/>
    <property type="match status" value="1"/>
</dbReference>
<dbReference type="InterPro" id="IPR027417">
    <property type="entry name" value="P-loop_NTPase"/>
</dbReference>
<dbReference type="Pfam" id="PF04146">
    <property type="entry name" value="YTH"/>
    <property type="match status" value="1"/>
</dbReference>
<name>A0AAN7UST8_9COLE</name>
<gene>
    <name evidence="2" type="ORF">RI129_012285</name>
</gene>
<dbReference type="AlphaFoldDB" id="A0AAN7UST8"/>
<dbReference type="GO" id="GO:0004386">
    <property type="term" value="F:helicase activity"/>
    <property type="evidence" value="ECO:0007669"/>
    <property type="project" value="TreeGrafter"/>
</dbReference>
<evidence type="ECO:0000313" key="2">
    <source>
        <dbReference type="EMBL" id="KAK5637990.1"/>
    </source>
</evidence>
<dbReference type="EMBL" id="JAVRBK010000010">
    <property type="protein sequence ID" value="KAK5637990.1"/>
    <property type="molecule type" value="Genomic_DNA"/>
</dbReference>
<dbReference type="SUPFAM" id="SSF52540">
    <property type="entry name" value="P-loop containing nucleoside triphosphate hydrolases"/>
    <property type="match status" value="1"/>
</dbReference>
<sequence>MELKLDVTTYSKFAHLDDCLEHLHHEDGSPTHTDTNFGCFNNLNLDGPMDIPPPPPSSDYLDYRSSLPIWSKRDEFLSTVRQHLVTAVICEPGSEKSTQLPQYILEQSHAEQVPCKMIFSQPRRLAAYALADKVCKERGETLGSVVGYHMPLESNYGLGVALTYCTNGMLMKTLTNRCPKDFGQITHVFIDDVEEEDLSLLVCLKSVLNCHGKLKIVLLMESRCTVNRLQFFFGEAAKLHVPGRKGNVKRLFLPDILKDISNFQYCYRGIDDHILESGMRIVYRYRNKVDREDDNIDHHLIAHIINVIFSCSKGTILVILPSYEDLIVCSETLLTSITLKPELLQVVTLHENVSIHDYQNALKQSDEKFKVIFAESLVESEGVSYLIDCGMEERKLYDNATRTVSLRNVWITEEKANLRAAKCTTGETPVCFHLYTAERLEPPTKSESDPPLHEMYLQMGHFFLNNISENTLNNTIQDLSRLEAINENRTVTPLGKVLSQFSLEPRLAKMVGFGVVLKCLDPVLTIVACLSYKNVFRPPRRVDLERDALDTVREMGEDQLSDHLLLLRMYQTWQDMKVRHKPLISNDFLDWNVMDIVHDIRTQLLSQLRGIGFVTVGGENRIKKLNENSDNWALVKTALAAGYSGRVLASNQVTKYHKYSAITMTKMLSLGRQVCIMYEKMSDGEVQLGTVIAPITATLLCETVNIRPLQPSRDVEIPDIFSNIIRISWLFKRIIYKRISNPFYKLNKFEEELLKACCDIICNEEKRLFPSNPENVGAPPKSFPNIRPTTTRQRIELIAQRPPSDMISCMISCPIRERKSVFFVIKPPKLEWFTNAIINRTWRFASKTEKRMFPHFQKKCDVKLFITADKLDYFQGLAQLLDTNEGDVTKPCRIVWLSTEQVNFDDIKLLNIRNPYNDHRLAYIAEDGDEVEYWCAQRLSILFSK</sequence>